<keyword evidence="1 4" id="KW-0349">Heme</keyword>
<dbReference type="GO" id="GO:0009055">
    <property type="term" value="F:electron transfer activity"/>
    <property type="evidence" value="ECO:0007669"/>
    <property type="project" value="InterPro"/>
</dbReference>
<dbReference type="PANTHER" id="PTHR35008">
    <property type="entry name" value="BLL4482 PROTEIN-RELATED"/>
    <property type="match status" value="1"/>
</dbReference>
<organism evidence="6 7">
    <name type="scientific">Cnuella takakiae</name>
    <dbReference type="NCBI Taxonomy" id="1302690"/>
    <lineage>
        <taxon>Bacteria</taxon>
        <taxon>Pseudomonadati</taxon>
        <taxon>Bacteroidota</taxon>
        <taxon>Chitinophagia</taxon>
        <taxon>Chitinophagales</taxon>
        <taxon>Chitinophagaceae</taxon>
        <taxon>Cnuella</taxon>
    </lineage>
</organism>
<evidence type="ECO:0000256" key="2">
    <source>
        <dbReference type="ARBA" id="ARBA00022723"/>
    </source>
</evidence>
<protein>
    <submittedName>
        <fullName evidence="6">Glucose/arabinose dehydrogenase, beta-propeller fold</fullName>
    </submittedName>
</protein>
<dbReference type="Pfam" id="PF00034">
    <property type="entry name" value="Cytochrom_C"/>
    <property type="match status" value="1"/>
</dbReference>
<dbReference type="InterPro" id="IPR054539">
    <property type="entry name" value="Beta-prop_PDH"/>
</dbReference>
<dbReference type="Gene3D" id="2.120.10.30">
    <property type="entry name" value="TolB, C-terminal domain"/>
    <property type="match status" value="1"/>
</dbReference>
<sequence length="585" mass="64523">MQAWTPNTGLILLFTTLLFAQCKHKGLPVGDPDNGGLQLADGFEAVVVADSLGRARHMAVNHNGDIYVKLRNVDAQGGSVALRDTDGDGKADIMEKFGGYSDSGSYGTAMRIHNGYLYFSTSGEVYRQKLTPGKLVPQTTIEPIVVDDYRNDPHGYEHIAKPIAFDNKGHLYVPFGSPGDACQELKRVPGSKGISPCPELGEHGGVWQFDEAKPNQTIKDGKRYATGIRSIVAMSWNAQDNNLFALQHGRDNLLGTWPQLFNAWQSAVLPSEEFFRVKQGIDAGWPYYYYDWMDKKKKLNPEYGGDGKITAKGQDYEQPIMGFPGHWAPNDLLFYTGNQFPERYRNGAFIAFHGSTIRAPYPQGGYFVAFVPFKNGQPSGEWEVFADGFAGVDTIYNTSDAKARPMGLAQGPDGSLYITESVKGKLWRIVYKGDRNKFSTAGLEKMTALKSTKSNIKHPDAVKDNLQNGMMVGGGHVYTTYCAACHQYNGKGDGTRFPPLANSDWVNGDKQKLIHVLLKGLNQPIQVNGVAYNDVMPAHNFLKDDEISAVLSYVRRAFNNNMDSITPAEVSQARSGIMLASRKKP</sequence>
<dbReference type="GO" id="GO:0020037">
    <property type="term" value="F:heme binding"/>
    <property type="evidence" value="ECO:0007669"/>
    <property type="project" value="InterPro"/>
</dbReference>
<dbReference type="RefSeq" id="WP_073043374.1">
    <property type="nucleotide sequence ID" value="NZ_FQUO01000008.1"/>
</dbReference>
<dbReference type="Proteomes" id="UP000184368">
    <property type="component" value="Unassembled WGS sequence"/>
</dbReference>
<dbReference type="Gene3D" id="1.10.760.10">
    <property type="entry name" value="Cytochrome c-like domain"/>
    <property type="match status" value="1"/>
</dbReference>
<gene>
    <name evidence="6" type="ORF">SAMN05444008_108123</name>
</gene>
<dbReference type="InterPro" id="IPR051459">
    <property type="entry name" value="Cytochrome_c-type_DH"/>
</dbReference>
<keyword evidence="7" id="KW-1185">Reference proteome</keyword>
<dbReference type="EMBL" id="FQUO01000008">
    <property type="protein sequence ID" value="SHF46772.1"/>
    <property type="molecule type" value="Genomic_DNA"/>
</dbReference>
<dbReference type="PROSITE" id="PS51007">
    <property type="entry name" value="CYTC"/>
    <property type="match status" value="1"/>
</dbReference>
<feature type="domain" description="Cytochrome c" evidence="5">
    <location>
        <begin position="469"/>
        <end position="558"/>
    </location>
</feature>
<dbReference type="SUPFAM" id="SSF46626">
    <property type="entry name" value="Cytochrome c"/>
    <property type="match status" value="1"/>
</dbReference>
<reference evidence="6 7" key="1">
    <citation type="submission" date="2016-11" db="EMBL/GenBank/DDBJ databases">
        <authorList>
            <person name="Jaros S."/>
            <person name="Januszkiewicz K."/>
            <person name="Wedrychowicz H."/>
        </authorList>
    </citation>
    <scope>NUCLEOTIDE SEQUENCE [LARGE SCALE GENOMIC DNA]</scope>
    <source>
        <strain evidence="6 7">DSM 26897</strain>
    </source>
</reference>
<evidence type="ECO:0000256" key="1">
    <source>
        <dbReference type="ARBA" id="ARBA00022617"/>
    </source>
</evidence>
<dbReference type="InterPro" id="IPR011042">
    <property type="entry name" value="6-blade_b-propeller_TolB-like"/>
</dbReference>
<evidence type="ECO:0000256" key="3">
    <source>
        <dbReference type="ARBA" id="ARBA00023004"/>
    </source>
</evidence>
<dbReference type="InterPro" id="IPR009056">
    <property type="entry name" value="Cyt_c-like_dom"/>
</dbReference>
<evidence type="ECO:0000313" key="6">
    <source>
        <dbReference type="EMBL" id="SHF46772.1"/>
    </source>
</evidence>
<proteinExistence type="predicted"/>
<dbReference type="OrthoDB" id="9811395at2"/>
<name>A0A1M5BX15_9BACT</name>
<dbReference type="SUPFAM" id="SSF50952">
    <property type="entry name" value="Soluble quinoprotein glucose dehydrogenase"/>
    <property type="match status" value="1"/>
</dbReference>
<dbReference type="PANTHER" id="PTHR35008:SF8">
    <property type="entry name" value="ALCOHOL DEHYDROGENASE CYTOCHROME C SUBUNIT"/>
    <property type="match status" value="1"/>
</dbReference>
<dbReference type="STRING" id="1302690.BUE76_17880"/>
<dbReference type="InterPro" id="IPR011041">
    <property type="entry name" value="Quinoprot_gluc/sorb_DH_b-prop"/>
</dbReference>
<dbReference type="Pfam" id="PF22807">
    <property type="entry name" value="TrAA12"/>
    <property type="match status" value="1"/>
</dbReference>
<accession>A0A1M5BX15</accession>
<evidence type="ECO:0000313" key="7">
    <source>
        <dbReference type="Proteomes" id="UP000184368"/>
    </source>
</evidence>
<keyword evidence="3 4" id="KW-0408">Iron</keyword>
<keyword evidence="2 4" id="KW-0479">Metal-binding</keyword>
<dbReference type="InterPro" id="IPR036909">
    <property type="entry name" value="Cyt_c-like_dom_sf"/>
</dbReference>
<dbReference type="GO" id="GO:0046872">
    <property type="term" value="F:metal ion binding"/>
    <property type="evidence" value="ECO:0007669"/>
    <property type="project" value="UniProtKB-KW"/>
</dbReference>
<dbReference type="AlphaFoldDB" id="A0A1M5BX15"/>
<evidence type="ECO:0000256" key="4">
    <source>
        <dbReference type="PROSITE-ProRule" id="PRU00433"/>
    </source>
</evidence>
<evidence type="ECO:0000259" key="5">
    <source>
        <dbReference type="PROSITE" id="PS51007"/>
    </source>
</evidence>